<dbReference type="EMBL" id="JAUKTV010000010">
    <property type="protein sequence ID" value="KAK0726401.1"/>
    <property type="molecule type" value="Genomic_DNA"/>
</dbReference>
<proteinExistence type="predicted"/>
<feature type="compositionally biased region" description="Gly residues" evidence="1">
    <location>
        <begin position="171"/>
        <end position="183"/>
    </location>
</feature>
<name>A0AA40B2E3_9PEZI</name>
<accession>A0AA40B2E3</accession>
<feature type="region of interest" description="Disordered" evidence="1">
    <location>
        <begin position="1"/>
        <end position="67"/>
    </location>
</feature>
<evidence type="ECO:0000256" key="1">
    <source>
        <dbReference type="SAM" id="MobiDB-lite"/>
    </source>
</evidence>
<evidence type="ECO:0000313" key="3">
    <source>
        <dbReference type="Proteomes" id="UP001172159"/>
    </source>
</evidence>
<evidence type="ECO:0000313" key="2">
    <source>
        <dbReference type="EMBL" id="KAK0726401.1"/>
    </source>
</evidence>
<feature type="region of interest" description="Disordered" evidence="1">
    <location>
        <begin position="165"/>
        <end position="189"/>
    </location>
</feature>
<feature type="compositionally biased region" description="Basic and acidic residues" evidence="1">
    <location>
        <begin position="49"/>
        <end position="67"/>
    </location>
</feature>
<dbReference type="AlphaFoldDB" id="A0AA40B2E3"/>
<gene>
    <name evidence="2" type="ORF">B0T21DRAFT_421847</name>
</gene>
<protein>
    <submittedName>
        <fullName evidence="2">Uncharacterized protein</fullName>
    </submittedName>
</protein>
<sequence length="189" mass="21455">ASHSRRLDSPQRLLHAHRRRQSNRQAQSPLGLLPRRRSPSPPPPVDPEVFVKAKEEGRRKPTTDRTSKKCGCLFKFEVIETAKDSDVWVLHYPNEEHKVHNHGPSTDTSDPRARKLPDFVSAEVDQWLREGRLVSQIQEELRRRGYVNVLNTDLYNRKRLLKKGEGNGLQQQGGGSSQGGGQGQQQIMG</sequence>
<dbReference type="Proteomes" id="UP001172159">
    <property type="component" value="Unassembled WGS sequence"/>
</dbReference>
<reference evidence="2" key="1">
    <citation type="submission" date="2023-06" db="EMBL/GenBank/DDBJ databases">
        <title>Genome-scale phylogeny and comparative genomics of the fungal order Sordariales.</title>
        <authorList>
            <consortium name="Lawrence Berkeley National Laboratory"/>
            <person name="Hensen N."/>
            <person name="Bonometti L."/>
            <person name="Westerberg I."/>
            <person name="Brannstrom I.O."/>
            <person name="Guillou S."/>
            <person name="Cros-Aarteil S."/>
            <person name="Calhoun S."/>
            <person name="Haridas S."/>
            <person name="Kuo A."/>
            <person name="Mondo S."/>
            <person name="Pangilinan J."/>
            <person name="Riley R."/>
            <person name="Labutti K."/>
            <person name="Andreopoulos B."/>
            <person name="Lipzen A."/>
            <person name="Chen C."/>
            <person name="Yanf M."/>
            <person name="Daum C."/>
            <person name="Ng V."/>
            <person name="Clum A."/>
            <person name="Steindorff A."/>
            <person name="Ohm R."/>
            <person name="Martin F."/>
            <person name="Silar P."/>
            <person name="Natvig D."/>
            <person name="Lalanne C."/>
            <person name="Gautier V."/>
            <person name="Ament-Velasquez S.L."/>
            <person name="Kruys A."/>
            <person name="Hutchinson M.I."/>
            <person name="Powell A.J."/>
            <person name="Barry K."/>
            <person name="Miller A.N."/>
            <person name="Grigoriev I.V."/>
            <person name="Debuchy R."/>
            <person name="Gladieux P."/>
            <person name="Thoren M.H."/>
            <person name="Johannesson H."/>
        </authorList>
    </citation>
    <scope>NUCLEOTIDE SEQUENCE</scope>
    <source>
        <strain evidence="2">CBS 540.89</strain>
    </source>
</reference>
<keyword evidence="3" id="KW-1185">Reference proteome</keyword>
<comment type="caution">
    <text evidence="2">The sequence shown here is derived from an EMBL/GenBank/DDBJ whole genome shotgun (WGS) entry which is preliminary data.</text>
</comment>
<organism evidence="2 3">
    <name type="scientific">Apiosordaria backusii</name>
    <dbReference type="NCBI Taxonomy" id="314023"/>
    <lineage>
        <taxon>Eukaryota</taxon>
        <taxon>Fungi</taxon>
        <taxon>Dikarya</taxon>
        <taxon>Ascomycota</taxon>
        <taxon>Pezizomycotina</taxon>
        <taxon>Sordariomycetes</taxon>
        <taxon>Sordariomycetidae</taxon>
        <taxon>Sordariales</taxon>
        <taxon>Lasiosphaeriaceae</taxon>
        <taxon>Apiosordaria</taxon>
    </lineage>
</organism>
<feature type="non-terminal residue" evidence="2">
    <location>
        <position position="1"/>
    </location>
</feature>